<evidence type="ECO:0000313" key="2">
    <source>
        <dbReference type="EMBL" id="QDL35836.1"/>
    </source>
</evidence>
<keyword evidence="1" id="KW-0812">Transmembrane</keyword>
<organism evidence="2 3">
    <name type="scientific">Serratia liquefaciens</name>
    <dbReference type="NCBI Taxonomy" id="614"/>
    <lineage>
        <taxon>Bacteria</taxon>
        <taxon>Pseudomonadati</taxon>
        <taxon>Pseudomonadota</taxon>
        <taxon>Gammaproteobacteria</taxon>
        <taxon>Enterobacterales</taxon>
        <taxon>Yersiniaceae</taxon>
        <taxon>Serratia</taxon>
    </lineage>
</organism>
<keyword evidence="1" id="KW-1133">Transmembrane helix</keyword>
<gene>
    <name evidence="2" type="ORF">EGO53_29175</name>
</gene>
<name>A0A515D5Z7_SERLI</name>
<reference evidence="2 3" key="1">
    <citation type="submission" date="2018-11" db="EMBL/GenBank/DDBJ databases">
        <title>The first complete genome of Serratia liquefaciens isolated from metalophyte plant revel distinctness adaptive mechanisms in an extreme habitat.</title>
        <authorList>
            <person name="Caneschi W.L."/>
            <person name="Sanchez A.B."/>
            <person name="Felestrino E.B."/>
            <person name="Assis R.A.B."/>
            <person name="Lemes C.G.C."/>
            <person name="Cordeiro I.F."/>
            <person name="Fonseca N.P."/>
            <person name="Villa M."/>
            <person name="Vieira I.T."/>
            <person name="Moraes L.A."/>
            <person name="Kamino L.H.Y."/>
            <person name="do Carmo F."/>
            <person name="Garcia C.M."/>
            <person name="Almeida N.F."/>
            <person name="Silva R.S."/>
            <person name="Ferro J.A."/>
            <person name="Ferro M.I.T."/>
            <person name="Varani A.M."/>
            <person name="Ferreira R.M."/>
            <person name="dos Santos V.L."/>
            <person name="Silva U.C."/>
            <person name="Setubal J.C."/>
            <person name="Moreira L.M."/>
        </authorList>
    </citation>
    <scope>NUCLEOTIDE SEQUENCE [LARGE SCALE GENOMIC DNA]</scope>
    <source>
        <strain evidence="2 3">FG3</strain>
        <plasmid evidence="2 3">p2-125</plasmid>
    </source>
</reference>
<sequence length="60" mass="6613">MRLGVFSALLFVMAAVFLLMFMAQGMQIENRTSIPALVFSIISLIAGILTLFSYILSGRK</sequence>
<evidence type="ECO:0000256" key="1">
    <source>
        <dbReference type="SAM" id="Phobius"/>
    </source>
</evidence>
<dbReference type="EMBL" id="CP033895">
    <property type="protein sequence ID" value="QDL35836.1"/>
    <property type="molecule type" value="Genomic_DNA"/>
</dbReference>
<geneLocation type="plasmid" evidence="2 3">
    <name>p2-125</name>
</geneLocation>
<feature type="transmembrane region" description="Helical" evidence="1">
    <location>
        <begin position="35"/>
        <end position="56"/>
    </location>
</feature>
<evidence type="ECO:0000313" key="3">
    <source>
        <dbReference type="Proteomes" id="UP000317572"/>
    </source>
</evidence>
<protein>
    <submittedName>
        <fullName evidence="2">Uncharacterized protein</fullName>
    </submittedName>
</protein>
<dbReference type="AlphaFoldDB" id="A0A515D5Z7"/>
<accession>A0A515D5Z7</accession>
<proteinExistence type="predicted"/>
<keyword evidence="1" id="KW-0472">Membrane</keyword>
<dbReference type="Proteomes" id="UP000317572">
    <property type="component" value="Plasmid p2-125"/>
</dbReference>
<keyword evidence="2" id="KW-0614">Plasmid</keyword>